<evidence type="ECO:0000313" key="2">
    <source>
        <dbReference type="Proteomes" id="UP000468443"/>
    </source>
</evidence>
<gene>
    <name evidence="1" type="ORF">GWK09_14720</name>
</gene>
<proteinExistence type="predicted"/>
<name>A0A6P0UFI2_9FLAO</name>
<sequence>MKNILLFLLISWQYSFSQVHDGIYQLNSIDSLLTEEVKAVIDEEFQRKKVVFLGESVHYSGTDMLAKVEFVKYLVRKHNYKDIAFESDFFALLFDHHKRNLYSIWSKSSQCEKLFTFLEENSVTIWGFDNRLIAPYSYENFIKKLVNVLNKGGIELDEEYGRIANILIKNQYNSRKALSTDEIEFLYDYTKKILKTEVIKSNTLWIQILNSFNTAIELYTVRDNNSDKKRIAIRDRQMAKNLDFLIDQNPNKKFIVWLANGHMSKSNSANMDGQTMGFQFRQLNPESSYHIALGSIRLAPRTERDIEKAAKNDKSILSLLPKINNNYFIDANRLKKNNPGFGNRLFRDLSIFNLESDKTYLLNHFDALVFIAMGEEVKYD</sequence>
<organism evidence="1 2">
    <name type="scientific">Muriicola jejuensis</name>
    <dbReference type="NCBI Taxonomy" id="504488"/>
    <lineage>
        <taxon>Bacteria</taxon>
        <taxon>Pseudomonadati</taxon>
        <taxon>Bacteroidota</taxon>
        <taxon>Flavobacteriia</taxon>
        <taxon>Flavobacteriales</taxon>
        <taxon>Flavobacteriaceae</taxon>
        <taxon>Muriicola</taxon>
    </lineage>
</organism>
<evidence type="ECO:0000313" key="1">
    <source>
        <dbReference type="EMBL" id="NER11777.1"/>
    </source>
</evidence>
<comment type="caution">
    <text evidence="1">The sequence shown here is derived from an EMBL/GenBank/DDBJ whole genome shotgun (WGS) entry which is preliminary data.</text>
</comment>
<protein>
    <recommendedName>
        <fullName evidence="3">Erythromycin esterase family protein</fullName>
    </recommendedName>
</protein>
<dbReference type="EMBL" id="JAABOP010000011">
    <property type="protein sequence ID" value="NER11777.1"/>
    <property type="molecule type" value="Genomic_DNA"/>
</dbReference>
<reference evidence="1 2" key="1">
    <citation type="submission" date="2020-01" db="EMBL/GenBank/DDBJ databases">
        <title>Muriicola jejuensis KCTC 22299.</title>
        <authorList>
            <person name="Wang G."/>
        </authorList>
    </citation>
    <scope>NUCLEOTIDE SEQUENCE [LARGE SCALE GENOMIC DNA]</scope>
    <source>
        <strain evidence="1 2">KCTC 22299</strain>
    </source>
</reference>
<dbReference type="RefSeq" id="WP_163694233.1">
    <property type="nucleotide sequence ID" value="NZ_FXTW01000009.1"/>
</dbReference>
<dbReference type="InterPro" id="IPR007815">
    <property type="entry name" value="Emycin_Estase"/>
</dbReference>
<dbReference type="GO" id="GO:0046677">
    <property type="term" value="P:response to antibiotic"/>
    <property type="evidence" value="ECO:0007669"/>
    <property type="project" value="InterPro"/>
</dbReference>
<accession>A0A6P0UFI2</accession>
<dbReference type="Gene3D" id="3.40.1660.10">
    <property type="entry name" value="EreA-like (biosynthetic domain)"/>
    <property type="match status" value="1"/>
</dbReference>
<dbReference type="Proteomes" id="UP000468443">
    <property type="component" value="Unassembled WGS sequence"/>
</dbReference>
<dbReference type="Pfam" id="PF05139">
    <property type="entry name" value="Erythro_esteras"/>
    <property type="match status" value="1"/>
</dbReference>
<dbReference type="AlphaFoldDB" id="A0A6P0UFI2"/>
<keyword evidence="2" id="KW-1185">Reference proteome</keyword>
<evidence type="ECO:0008006" key="3">
    <source>
        <dbReference type="Google" id="ProtNLM"/>
    </source>
</evidence>
<dbReference type="SUPFAM" id="SSF159501">
    <property type="entry name" value="EreA/ChaN-like"/>
    <property type="match status" value="1"/>
</dbReference>